<feature type="transmembrane region" description="Helical" evidence="1">
    <location>
        <begin position="72"/>
        <end position="92"/>
    </location>
</feature>
<dbReference type="InterPro" id="IPR018677">
    <property type="entry name" value="DUF2157"/>
</dbReference>
<feature type="transmembrane region" description="Helical" evidence="1">
    <location>
        <begin position="284"/>
        <end position="303"/>
    </location>
</feature>
<feature type="domain" description="DUF2157" evidence="2">
    <location>
        <begin position="11"/>
        <end position="170"/>
    </location>
</feature>
<dbReference type="EMBL" id="PNRF01000045">
    <property type="protein sequence ID" value="PMR72404.1"/>
    <property type="molecule type" value="Genomic_DNA"/>
</dbReference>
<keyword evidence="4" id="KW-1185">Reference proteome</keyword>
<evidence type="ECO:0000313" key="4">
    <source>
        <dbReference type="Proteomes" id="UP000235803"/>
    </source>
</evidence>
<dbReference type="Pfam" id="PF09925">
    <property type="entry name" value="DUF2157"/>
    <property type="match status" value="1"/>
</dbReference>
<dbReference type="RefSeq" id="WP_102655424.1">
    <property type="nucleotide sequence ID" value="NZ_PNRF01000045.1"/>
</dbReference>
<keyword evidence="1" id="KW-1133">Transmembrane helix</keyword>
<feature type="transmembrane region" description="Helical" evidence="1">
    <location>
        <begin position="45"/>
        <end position="66"/>
    </location>
</feature>
<proteinExistence type="predicted"/>
<evidence type="ECO:0000313" key="3">
    <source>
        <dbReference type="EMBL" id="PMR72404.1"/>
    </source>
</evidence>
<dbReference type="Proteomes" id="UP000235803">
    <property type="component" value="Unassembled WGS sequence"/>
</dbReference>
<feature type="transmembrane region" description="Helical" evidence="1">
    <location>
        <begin position="315"/>
        <end position="333"/>
    </location>
</feature>
<name>A0A2N7TW41_9GAMM</name>
<organism evidence="3 4">
    <name type="scientific">Billgrantia endophytica</name>
    <dbReference type="NCBI Taxonomy" id="2033802"/>
    <lineage>
        <taxon>Bacteria</taxon>
        <taxon>Pseudomonadati</taxon>
        <taxon>Pseudomonadota</taxon>
        <taxon>Gammaproteobacteria</taxon>
        <taxon>Oceanospirillales</taxon>
        <taxon>Halomonadaceae</taxon>
        <taxon>Billgrantia</taxon>
    </lineage>
</organism>
<protein>
    <submittedName>
        <fullName evidence="3">DUF2157 domain-containing protein</fullName>
    </submittedName>
</protein>
<gene>
    <name evidence="3" type="ORF">C1H69_21440</name>
</gene>
<accession>A0A2N7TW41</accession>
<reference evidence="3 4" key="1">
    <citation type="submission" date="2018-01" db="EMBL/GenBank/DDBJ databases">
        <title>Halomonas endophytica sp. nov., isolated from storage liquid in the stems of Populus euphratica.</title>
        <authorList>
            <person name="Chen C."/>
        </authorList>
    </citation>
    <scope>NUCLEOTIDE SEQUENCE [LARGE SCALE GENOMIC DNA]</scope>
    <source>
        <strain evidence="3 4">MC28</strain>
    </source>
</reference>
<keyword evidence="1" id="KW-0472">Membrane</keyword>
<feature type="transmembrane region" description="Helical" evidence="1">
    <location>
        <begin position="259"/>
        <end position="277"/>
    </location>
</feature>
<feature type="transmembrane region" description="Helical" evidence="1">
    <location>
        <begin position="146"/>
        <end position="163"/>
    </location>
</feature>
<feature type="transmembrane region" description="Helical" evidence="1">
    <location>
        <begin position="170"/>
        <end position="189"/>
    </location>
</feature>
<evidence type="ECO:0000259" key="2">
    <source>
        <dbReference type="Pfam" id="PF09925"/>
    </source>
</evidence>
<feature type="transmembrane region" description="Helical" evidence="1">
    <location>
        <begin position="231"/>
        <end position="253"/>
    </location>
</feature>
<keyword evidence="1" id="KW-0812">Transmembrane</keyword>
<feature type="transmembrane region" description="Helical" evidence="1">
    <location>
        <begin position="201"/>
        <end position="219"/>
    </location>
</feature>
<dbReference type="OrthoDB" id="327621at2"/>
<sequence length="342" mass="37764">MSSIRRELVALIERGAIPREQVPRAVALSGLHPSGRAWGVFLDRLLLWLGTLALASALLFLVAYNWADMGRWLRFGLVQAGLVAAIGVYWWAEGRVQVDDGLVDEGRADNGVVDNIVARAALTMASLLLGVLLALFGQVYQTGADPWQLFFFWAVLMLPWVVVARFDALWILWLGLLNLSLLLYFRTWGGVFGALLTSDTAALWGLFALNTVALALWELGARCWRWLSTGWSTGLLALGSGIPLTLLMLMFILDEWADVSAAVLVYPLWLAILYVVYRHWRPDLFMLAGGCLSVIVVVTTFSGRHLLWQGGAGGFLFLSMAVLALGAMAVFWLKRIHVEMSA</sequence>
<comment type="caution">
    <text evidence="3">The sequence shown here is derived from an EMBL/GenBank/DDBJ whole genome shotgun (WGS) entry which is preliminary data.</text>
</comment>
<feature type="transmembrane region" description="Helical" evidence="1">
    <location>
        <begin position="116"/>
        <end position="140"/>
    </location>
</feature>
<dbReference type="AlphaFoldDB" id="A0A2N7TW41"/>
<evidence type="ECO:0000256" key="1">
    <source>
        <dbReference type="SAM" id="Phobius"/>
    </source>
</evidence>